<feature type="transmembrane region" description="Helical" evidence="6">
    <location>
        <begin position="242"/>
        <end position="262"/>
    </location>
</feature>
<evidence type="ECO:0000259" key="7">
    <source>
        <dbReference type="PROSITE" id="PS50850"/>
    </source>
</evidence>
<feature type="transmembrane region" description="Helical" evidence="6">
    <location>
        <begin position="315"/>
        <end position="332"/>
    </location>
</feature>
<evidence type="ECO:0000256" key="6">
    <source>
        <dbReference type="SAM" id="Phobius"/>
    </source>
</evidence>
<evidence type="ECO:0000313" key="9">
    <source>
        <dbReference type="Proteomes" id="UP000581769"/>
    </source>
</evidence>
<dbReference type="PIRSF" id="PIRSF002808">
    <property type="entry name" value="Hexose_phosphate_transp"/>
    <property type="match status" value="1"/>
</dbReference>
<keyword evidence="9" id="KW-1185">Reference proteome</keyword>
<feature type="transmembrane region" description="Helical" evidence="6">
    <location>
        <begin position="338"/>
        <end position="359"/>
    </location>
</feature>
<feature type="transmembrane region" description="Helical" evidence="6">
    <location>
        <begin position="371"/>
        <end position="395"/>
    </location>
</feature>
<keyword evidence="3 6" id="KW-0812">Transmembrane</keyword>
<evidence type="ECO:0000256" key="2">
    <source>
        <dbReference type="ARBA" id="ARBA00022475"/>
    </source>
</evidence>
<evidence type="ECO:0000256" key="3">
    <source>
        <dbReference type="ARBA" id="ARBA00022692"/>
    </source>
</evidence>
<feature type="domain" description="Major facilitator superfamily (MFS) profile" evidence="7">
    <location>
        <begin position="23"/>
        <end position="427"/>
    </location>
</feature>
<dbReference type="InterPro" id="IPR050382">
    <property type="entry name" value="MFS_Na/Anion_cotransporter"/>
</dbReference>
<keyword evidence="4 6" id="KW-1133">Transmembrane helix</keyword>
<dbReference type="InterPro" id="IPR036259">
    <property type="entry name" value="MFS_trans_sf"/>
</dbReference>
<keyword evidence="5 6" id="KW-0472">Membrane</keyword>
<comment type="subcellular location">
    <subcellularLocation>
        <location evidence="1">Cell membrane</location>
        <topology evidence="1">Multi-pass membrane protein</topology>
    </subcellularLocation>
</comment>
<name>A0A840INP9_9PSEU</name>
<dbReference type="PROSITE" id="PS50850">
    <property type="entry name" value="MFS"/>
    <property type="match status" value="1"/>
</dbReference>
<feature type="transmembrane region" description="Helical" evidence="6">
    <location>
        <begin position="401"/>
        <end position="422"/>
    </location>
</feature>
<dbReference type="GO" id="GO:0022857">
    <property type="term" value="F:transmembrane transporter activity"/>
    <property type="evidence" value="ECO:0007669"/>
    <property type="project" value="InterPro"/>
</dbReference>
<dbReference type="Gene3D" id="1.20.1250.20">
    <property type="entry name" value="MFS general substrate transporter like domains"/>
    <property type="match status" value="2"/>
</dbReference>
<dbReference type="EMBL" id="JACHMG010000001">
    <property type="protein sequence ID" value="MBB4683513.1"/>
    <property type="molecule type" value="Genomic_DNA"/>
</dbReference>
<evidence type="ECO:0000256" key="4">
    <source>
        <dbReference type="ARBA" id="ARBA00022989"/>
    </source>
</evidence>
<evidence type="ECO:0000256" key="1">
    <source>
        <dbReference type="ARBA" id="ARBA00004651"/>
    </source>
</evidence>
<dbReference type="SUPFAM" id="SSF103473">
    <property type="entry name" value="MFS general substrate transporter"/>
    <property type="match status" value="1"/>
</dbReference>
<evidence type="ECO:0000313" key="8">
    <source>
        <dbReference type="EMBL" id="MBB4683513.1"/>
    </source>
</evidence>
<accession>A0A840INP9</accession>
<dbReference type="AlphaFoldDB" id="A0A840INP9"/>
<dbReference type="Proteomes" id="UP000581769">
    <property type="component" value="Unassembled WGS sequence"/>
</dbReference>
<comment type="caution">
    <text evidence="8">The sequence shown here is derived from an EMBL/GenBank/DDBJ whole genome shotgun (WGS) entry which is preliminary data.</text>
</comment>
<dbReference type="InterPro" id="IPR011701">
    <property type="entry name" value="MFS"/>
</dbReference>
<dbReference type="GO" id="GO:0005886">
    <property type="term" value="C:plasma membrane"/>
    <property type="evidence" value="ECO:0007669"/>
    <property type="project" value="UniProtKB-SubCell"/>
</dbReference>
<feature type="transmembrane region" description="Helical" evidence="6">
    <location>
        <begin position="149"/>
        <end position="169"/>
    </location>
</feature>
<proteinExistence type="predicted"/>
<organism evidence="8 9">
    <name type="scientific">Amycolatopsis jiangsuensis</name>
    <dbReference type="NCBI Taxonomy" id="1181879"/>
    <lineage>
        <taxon>Bacteria</taxon>
        <taxon>Bacillati</taxon>
        <taxon>Actinomycetota</taxon>
        <taxon>Actinomycetes</taxon>
        <taxon>Pseudonocardiales</taxon>
        <taxon>Pseudonocardiaceae</taxon>
        <taxon>Amycolatopsis</taxon>
    </lineage>
</organism>
<feature type="transmembrane region" description="Helical" evidence="6">
    <location>
        <begin position="23"/>
        <end position="48"/>
    </location>
</feature>
<dbReference type="RefSeq" id="WP_184778054.1">
    <property type="nucleotide sequence ID" value="NZ_JACHMG010000001.1"/>
</dbReference>
<reference evidence="8 9" key="1">
    <citation type="submission" date="2020-08" db="EMBL/GenBank/DDBJ databases">
        <title>Sequencing the genomes of 1000 actinobacteria strains.</title>
        <authorList>
            <person name="Klenk H.-P."/>
        </authorList>
    </citation>
    <scope>NUCLEOTIDE SEQUENCE [LARGE SCALE GENOMIC DNA]</scope>
    <source>
        <strain evidence="8 9">DSM 45859</strain>
    </source>
</reference>
<dbReference type="PANTHER" id="PTHR11662:SF399">
    <property type="entry name" value="FI19708P1-RELATED"/>
    <property type="match status" value="1"/>
</dbReference>
<dbReference type="PANTHER" id="PTHR11662">
    <property type="entry name" value="SOLUTE CARRIER FAMILY 17"/>
    <property type="match status" value="1"/>
</dbReference>
<gene>
    <name evidence="8" type="ORF">BJY18_000998</name>
</gene>
<feature type="transmembrane region" description="Helical" evidence="6">
    <location>
        <begin position="274"/>
        <end position="294"/>
    </location>
</feature>
<protein>
    <submittedName>
        <fullName evidence="8">ACS family D-galactonate transporter-like MFS transporter</fullName>
    </submittedName>
</protein>
<dbReference type="Pfam" id="PF07690">
    <property type="entry name" value="MFS_1"/>
    <property type="match status" value="1"/>
</dbReference>
<dbReference type="InterPro" id="IPR020846">
    <property type="entry name" value="MFS_dom"/>
</dbReference>
<sequence length="437" mass="46876">MAVQPRVSALAAGLRPTTVRYRILGLILAVTAVNYLDRTILSIAMPAIKDEFGLSGTQQGALLSAFSWAYVLCQIPGGWLLDRYGAKLTYGYAILFWSLATCAIAAARGFAGFLGLRITLGIAEAPSFAGNNKMVTAWFPSKERARATAVYNSGNFIGLALFLPLLAWLVTSYGWHSIFLLLGLAGVVVSMLWFRFAKSTPAEHPKVNDAERALTAADAAPQEKRKATRADLKYLLTKRRMWGMYLAQFCTNGVMWFFLTWFPSYLVEAKGMAFVKAGFLASLPYLAALVGVLFSGALSDRMLKRGVSRTVARKVPMMLGFAGSASIILGNYTSAPAAVITVMSVAFFAQGMSAIGWTLASEIAPLRMMGLSGGVFGFFTNLGGAIVPIVVGVILDASGSFNGALVFVAILAVAGFFAYLVLIDKVERLDPDAEAAR</sequence>
<dbReference type="InterPro" id="IPR000849">
    <property type="entry name" value="Sugar_P_transporter"/>
</dbReference>
<evidence type="ECO:0000256" key="5">
    <source>
        <dbReference type="ARBA" id="ARBA00023136"/>
    </source>
</evidence>
<feature type="transmembrane region" description="Helical" evidence="6">
    <location>
        <begin position="175"/>
        <end position="194"/>
    </location>
</feature>
<dbReference type="CDD" id="cd17319">
    <property type="entry name" value="MFS_ExuT_GudP_like"/>
    <property type="match status" value="1"/>
</dbReference>
<keyword evidence="2" id="KW-1003">Cell membrane</keyword>
<feature type="transmembrane region" description="Helical" evidence="6">
    <location>
        <begin position="93"/>
        <end position="116"/>
    </location>
</feature>